<evidence type="ECO:0000313" key="2">
    <source>
        <dbReference type="EMBL" id="RIV91914.1"/>
    </source>
</evidence>
<reference evidence="2 3" key="1">
    <citation type="submission" date="2018-08" db="EMBL/GenBank/DDBJ databases">
        <title>Erythrobacter zhengii sp.nov., a bacterium isolated from deep-sea sediment.</title>
        <authorList>
            <person name="Fang C."/>
            <person name="Wu Y.-H."/>
            <person name="Sun C."/>
            <person name="Wang H."/>
            <person name="Cheng H."/>
            <person name="Meng F.-X."/>
            <person name="Wang C.-S."/>
            <person name="Xu X.-W."/>
        </authorList>
    </citation>
    <scope>NUCLEOTIDE SEQUENCE [LARGE SCALE GENOMIC DNA]</scope>
    <source>
        <strain evidence="2 3">CCTCC AB 2015396</strain>
    </source>
</reference>
<proteinExistence type="predicted"/>
<dbReference type="EMBL" id="QXFM01000015">
    <property type="protein sequence ID" value="RIV91914.1"/>
    <property type="molecule type" value="Genomic_DNA"/>
</dbReference>
<organism evidence="2 3">
    <name type="scientific">Aurantiacibacter xanthus</name>
    <dbReference type="NCBI Taxonomy" id="1784712"/>
    <lineage>
        <taxon>Bacteria</taxon>
        <taxon>Pseudomonadati</taxon>
        <taxon>Pseudomonadota</taxon>
        <taxon>Alphaproteobacteria</taxon>
        <taxon>Sphingomonadales</taxon>
        <taxon>Erythrobacteraceae</taxon>
        <taxon>Aurantiacibacter</taxon>
    </lineage>
</organism>
<accession>A0A3A1PGM6</accession>
<sequence>MPMPAAPTSTPANGRNRGAAPGNASCGSPCTNAARRPAQPLSGVHPIFTSPLPVSVRLFPLSCAIAMASIASPAAAQNAIAVEGGFSTDYRVRGLSWSDGKAAAQVHVSVPVGTSFDLGAQVTTLRNSPRHGDANVGVDLHAGYTGGSGLLRWYAMGVARLFPGSTGENTYVEGQAGANLAYGPAEIGVMTAFAPSQDAIGGNNFYIQLNAQAGIPGMPVTVFGHVGKTSGSVDDPLKAQRLRPAGAYTDWALGADYHLAPLVLSLTYSDTDIAQADLPAGPMADHTGARLVAGAMVRF</sequence>
<keyword evidence="3" id="KW-1185">Reference proteome</keyword>
<gene>
    <name evidence="2" type="ORF">D2V17_02460</name>
</gene>
<dbReference type="OrthoDB" id="7503770at2"/>
<feature type="region of interest" description="Disordered" evidence="1">
    <location>
        <begin position="1"/>
        <end position="28"/>
    </location>
</feature>
<name>A0A3A1PGM6_9SPHN</name>
<dbReference type="InterPro" id="IPR010239">
    <property type="entry name" value="CHP02001"/>
</dbReference>
<evidence type="ECO:0000313" key="3">
    <source>
        <dbReference type="Proteomes" id="UP000265366"/>
    </source>
</evidence>
<dbReference type="Pfam" id="PF09694">
    <property type="entry name" value="Gcw_chp"/>
    <property type="match status" value="1"/>
</dbReference>
<feature type="compositionally biased region" description="Low complexity" evidence="1">
    <location>
        <begin position="1"/>
        <end position="12"/>
    </location>
</feature>
<dbReference type="Proteomes" id="UP000265366">
    <property type="component" value="Unassembled WGS sequence"/>
</dbReference>
<evidence type="ECO:0000256" key="1">
    <source>
        <dbReference type="SAM" id="MobiDB-lite"/>
    </source>
</evidence>
<protein>
    <submittedName>
        <fullName evidence="2">Uncharacterized protein</fullName>
    </submittedName>
</protein>
<comment type="caution">
    <text evidence="2">The sequence shown here is derived from an EMBL/GenBank/DDBJ whole genome shotgun (WGS) entry which is preliminary data.</text>
</comment>
<dbReference type="AlphaFoldDB" id="A0A3A1PGM6"/>